<comment type="subunit">
    <text evidence="11">Homodimer. The RNAP catalytic core consists of 2 alpha, 1 beta, 1 beta' and 1 omega subunit. When a sigma factor is associated with the core the holoenzyme is formed, which can initiate transcription.</text>
</comment>
<comment type="catalytic activity">
    <reaction evidence="10 11">
        <text>RNA(n) + a ribonucleoside 5'-triphosphate = RNA(n+1) + diphosphate</text>
        <dbReference type="Rhea" id="RHEA:21248"/>
        <dbReference type="Rhea" id="RHEA-COMP:14527"/>
        <dbReference type="Rhea" id="RHEA-COMP:17342"/>
        <dbReference type="ChEBI" id="CHEBI:33019"/>
        <dbReference type="ChEBI" id="CHEBI:61557"/>
        <dbReference type="ChEBI" id="CHEBI:140395"/>
        <dbReference type="EC" id="2.7.7.6"/>
    </reaction>
</comment>
<dbReference type="SUPFAM" id="SSF56553">
    <property type="entry name" value="Insert subdomain of RNA polymerase alpha subunit"/>
    <property type="match status" value="1"/>
</dbReference>
<dbReference type="GO" id="GO:0003899">
    <property type="term" value="F:DNA-directed RNA polymerase activity"/>
    <property type="evidence" value="ECO:0007669"/>
    <property type="project" value="UniProtKB-UniRule"/>
</dbReference>
<dbReference type="Gene3D" id="1.10.150.20">
    <property type="entry name" value="5' to 3' exonuclease, C-terminal subdomain"/>
    <property type="match status" value="1"/>
</dbReference>
<keyword evidence="14" id="KW-1185">Reference proteome</keyword>
<dbReference type="Gene3D" id="3.30.1360.10">
    <property type="entry name" value="RNA polymerase, RBP11-like subunit"/>
    <property type="match status" value="1"/>
</dbReference>
<dbReference type="InterPro" id="IPR036643">
    <property type="entry name" value="RNApol_insert_sf"/>
</dbReference>
<evidence type="ECO:0000313" key="13">
    <source>
        <dbReference type="EMBL" id="PDW00696.1"/>
    </source>
</evidence>
<sequence>MLDIAMPKIEVVQTAENYGQFRIEPLDPGYGHTLGNALRRVLLSSIPGYAITRIKLAGVFQEFARLEGVTEDVTEFVLNVKGVRLRVHGHQPVKLQLSRHGAGYVTAGDLIIPENVEVINPDHYLCTLETDDARFEVEMTVEHGRGYLAADQREIVPLGEIPVDAIFTPVPRVIYTVENTRIGQATDFDRLLLEVWTDGTIKPGDALSYAARVLVQYSQTVADFNRLGAEPEPQLAPSGLTIPADVYDKTIEELDLSTRTYNCLKRAEITRVGQVLQMDEKALLSVRNLGQKSMEEIRDRLIERGYIPRLTIALDGV</sequence>
<reference evidence="13 14" key="1">
    <citation type="submission" date="2016-05" db="EMBL/GenBank/DDBJ databases">
        <authorList>
            <person name="Lavstsen T."/>
            <person name="Jespersen J.S."/>
        </authorList>
    </citation>
    <scope>NUCLEOTIDE SEQUENCE [LARGE SCALE GENOMIC DNA]</scope>
    <source>
        <strain evidence="13 14">B7-9</strain>
    </source>
</reference>
<dbReference type="HAMAP" id="MF_00059">
    <property type="entry name" value="RNApol_bact_RpoA"/>
    <property type="match status" value="1"/>
</dbReference>
<dbReference type="Pfam" id="PF03118">
    <property type="entry name" value="RNA_pol_A_CTD"/>
    <property type="match status" value="1"/>
</dbReference>
<dbReference type="Proteomes" id="UP000220922">
    <property type="component" value="Unassembled WGS sequence"/>
</dbReference>
<evidence type="ECO:0000256" key="8">
    <source>
        <dbReference type="ARBA" id="ARBA00032524"/>
    </source>
</evidence>
<comment type="caution">
    <text evidence="13">The sequence shown here is derived from an EMBL/GenBank/DDBJ whole genome shotgun (WGS) entry which is preliminary data.</text>
</comment>
<evidence type="ECO:0000256" key="11">
    <source>
        <dbReference type="HAMAP-Rule" id="MF_00059"/>
    </source>
</evidence>
<gene>
    <name evidence="11" type="primary">rpoA</name>
    <name evidence="13" type="ORF">A9Q02_08755</name>
</gene>
<feature type="region of interest" description="Alpha C-terminal domain (alpha-CTD)" evidence="11">
    <location>
        <begin position="240"/>
        <end position="317"/>
    </location>
</feature>
<evidence type="ECO:0000256" key="7">
    <source>
        <dbReference type="ARBA" id="ARBA00023163"/>
    </source>
</evidence>
<dbReference type="Pfam" id="PF01000">
    <property type="entry name" value="RNA_pol_A_bac"/>
    <property type="match status" value="1"/>
</dbReference>
<dbReference type="EMBL" id="LYXE01000031">
    <property type="protein sequence ID" value="PDW00696.1"/>
    <property type="molecule type" value="Genomic_DNA"/>
</dbReference>
<evidence type="ECO:0000313" key="14">
    <source>
        <dbReference type="Proteomes" id="UP000220922"/>
    </source>
</evidence>
<keyword evidence="7 11" id="KW-0804">Transcription</keyword>
<comment type="function">
    <text evidence="11">DNA-dependent RNA polymerase catalyzes the transcription of DNA into RNA using the four ribonucleoside triphosphates as substrates.</text>
</comment>
<evidence type="ECO:0000256" key="5">
    <source>
        <dbReference type="ARBA" id="ARBA00022679"/>
    </source>
</evidence>
<dbReference type="SUPFAM" id="SSF47789">
    <property type="entry name" value="C-terminal domain of RNA polymerase alpha subunit"/>
    <property type="match status" value="1"/>
</dbReference>
<protein>
    <recommendedName>
        <fullName evidence="3 11">DNA-directed RNA polymerase subunit alpha</fullName>
        <shortName evidence="11">RNAP subunit alpha</shortName>
        <ecNumber evidence="2 11">2.7.7.6</ecNumber>
    </recommendedName>
    <alternativeName>
        <fullName evidence="9 11">RNA polymerase subunit alpha</fullName>
    </alternativeName>
    <alternativeName>
        <fullName evidence="8 11">Transcriptase subunit alpha</fullName>
    </alternativeName>
</protein>
<evidence type="ECO:0000256" key="4">
    <source>
        <dbReference type="ARBA" id="ARBA00022478"/>
    </source>
</evidence>
<dbReference type="Gene3D" id="2.170.120.12">
    <property type="entry name" value="DNA-directed RNA polymerase, insert domain"/>
    <property type="match status" value="1"/>
</dbReference>
<dbReference type="GO" id="GO:0006351">
    <property type="term" value="P:DNA-templated transcription"/>
    <property type="evidence" value="ECO:0007669"/>
    <property type="project" value="UniProtKB-UniRule"/>
</dbReference>
<dbReference type="NCBIfam" id="TIGR02027">
    <property type="entry name" value="rpoA"/>
    <property type="match status" value="1"/>
</dbReference>
<dbReference type="CDD" id="cd06928">
    <property type="entry name" value="RNAP_alpha_NTD"/>
    <property type="match status" value="1"/>
</dbReference>
<keyword evidence="5 11" id="KW-0808">Transferase</keyword>
<evidence type="ECO:0000256" key="9">
    <source>
        <dbReference type="ARBA" id="ARBA00033070"/>
    </source>
</evidence>
<proteinExistence type="inferred from homology"/>
<dbReference type="InterPro" id="IPR036603">
    <property type="entry name" value="RBP11-like"/>
</dbReference>
<dbReference type="InterPro" id="IPR011263">
    <property type="entry name" value="DNA-dir_RNA_pol_RpoA/D/Rpb3"/>
</dbReference>
<dbReference type="FunFam" id="2.170.120.12:FF:000001">
    <property type="entry name" value="DNA-directed RNA polymerase subunit alpha"/>
    <property type="match status" value="1"/>
</dbReference>
<accession>A0A2H3LDL0</accession>
<dbReference type="GO" id="GO:0000428">
    <property type="term" value="C:DNA-directed RNA polymerase complex"/>
    <property type="evidence" value="ECO:0007669"/>
    <property type="project" value="UniProtKB-KW"/>
</dbReference>
<name>A0A2H3LDL0_9CHLR</name>
<comment type="similarity">
    <text evidence="1 11">Belongs to the RNA polymerase alpha chain family.</text>
</comment>
<dbReference type="SMART" id="SM00662">
    <property type="entry name" value="RPOLD"/>
    <property type="match status" value="1"/>
</dbReference>
<dbReference type="RefSeq" id="WP_097650783.1">
    <property type="nucleotide sequence ID" value="NZ_LYXE01000031.1"/>
</dbReference>
<dbReference type="NCBIfam" id="NF003513">
    <property type="entry name" value="PRK05182.1-2"/>
    <property type="match status" value="1"/>
</dbReference>
<evidence type="ECO:0000256" key="3">
    <source>
        <dbReference type="ARBA" id="ARBA00015972"/>
    </source>
</evidence>
<evidence type="ECO:0000256" key="1">
    <source>
        <dbReference type="ARBA" id="ARBA00007123"/>
    </source>
</evidence>
<evidence type="ECO:0000259" key="12">
    <source>
        <dbReference type="SMART" id="SM00662"/>
    </source>
</evidence>
<dbReference type="InterPro" id="IPR011773">
    <property type="entry name" value="DNA-dir_RpoA"/>
</dbReference>
<evidence type="ECO:0000256" key="2">
    <source>
        <dbReference type="ARBA" id="ARBA00012418"/>
    </source>
</evidence>
<feature type="domain" description="DNA-directed RNA polymerase RpoA/D/Rpb3-type" evidence="12">
    <location>
        <begin position="18"/>
        <end position="224"/>
    </location>
</feature>
<dbReference type="AlphaFoldDB" id="A0A2H3LDL0"/>
<dbReference type="OrthoDB" id="9805706at2"/>
<dbReference type="SUPFAM" id="SSF55257">
    <property type="entry name" value="RBP11-like subunits of RNA polymerase"/>
    <property type="match status" value="1"/>
</dbReference>
<evidence type="ECO:0000256" key="6">
    <source>
        <dbReference type="ARBA" id="ARBA00022695"/>
    </source>
</evidence>
<feature type="region of interest" description="Alpha N-terminal domain (alpha-NTD)" evidence="11">
    <location>
        <begin position="1"/>
        <end position="226"/>
    </location>
</feature>
<dbReference type="GO" id="GO:0046983">
    <property type="term" value="F:protein dimerization activity"/>
    <property type="evidence" value="ECO:0007669"/>
    <property type="project" value="InterPro"/>
</dbReference>
<dbReference type="GO" id="GO:0005737">
    <property type="term" value="C:cytoplasm"/>
    <property type="evidence" value="ECO:0007669"/>
    <property type="project" value="UniProtKB-ARBA"/>
</dbReference>
<dbReference type="InterPro" id="IPR011260">
    <property type="entry name" value="RNAP_asu_C"/>
</dbReference>
<dbReference type="NCBIfam" id="NF003519">
    <property type="entry name" value="PRK05182.2-5"/>
    <property type="match status" value="1"/>
</dbReference>
<dbReference type="EC" id="2.7.7.6" evidence="2 11"/>
<keyword evidence="4 11" id="KW-0240">DNA-directed RNA polymerase</keyword>
<comment type="domain">
    <text evidence="11">The N-terminal domain is essential for RNAP assembly and basal transcription, whereas the C-terminal domain is involved in interaction with transcriptional regulators and with upstream promoter elements.</text>
</comment>
<dbReference type="Pfam" id="PF01193">
    <property type="entry name" value="RNA_pol_L"/>
    <property type="match status" value="1"/>
</dbReference>
<organism evidence="13 14">
    <name type="scientific">Candidatus Chloroploca asiatica</name>
    <dbReference type="NCBI Taxonomy" id="1506545"/>
    <lineage>
        <taxon>Bacteria</taxon>
        <taxon>Bacillati</taxon>
        <taxon>Chloroflexota</taxon>
        <taxon>Chloroflexia</taxon>
        <taxon>Chloroflexales</taxon>
        <taxon>Chloroflexineae</taxon>
        <taxon>Oscillochloridaceae</taxon>
        <taxon>Candidatus Chloroploca</taxon>
    </lineage>
</organism>
<dbReference type="InterPro" id="IPR011262">
    <property type="entry name" value="DNA-dir_RNA_pol_insert"/>
</dbReference>
<evidence type="ECO:0000256" key="10">
    <source>
        <dbReference type="ARBA" id="ARBA00048552"/>
    </source>
</evidence>
<dbReference type="GO" id="GO:0003677">
    <property type="term" value="F:DNA binding"/>
    <property type="evidence" value="ECO:0007669"/>
    <property type="project" value="UniProtKB-UniRule"/>
</dbReference>
<keyword evidence="6 11" id="KW-0548">Nucleotidyltransferase</keyword>